<comment type="caution">
    <text evidence="1">The sequence shown here is derived from an EMBL/GenBank/DDBJ whole genome shotgun (WGS) entry which is preliminary data.</text>
</comment>
<proteinExistence type="predicted"/>
<sequence length="233" mass="27110">MPLLFPKTYAEYSKRLRPRIIHSGQRATAYRLWGIADPKRKIKARNNELNGKVARIGSLEPKRGQQPEKIMFWQFKVAHALYPKNFPNIGYARVAHPNDIHFGGVLISDYVQLDNRSQRVLRNARDLLDPDPKVNEFFLSRTWKNHERRVEKEAEPLAEEMKKQGIAVNYNPHNVFFDIEGNPVFFDIMTIDTLLLSEELLQDKSERAAKALSNCSNLGRVRMEYVKHLNRKG</sequence>
<accession>A0A7J4IZY2</accession>
<evidence type="ECO:0000313" key="1">
    <source>
        <dbReference type="EMBL" id="HIH10464.1"/>
    </source>
</evidence>
<organism evidence="1 2">
    <name type="scientific">Candidatus Iainarchaeum sp</name>
    <dbReference type="NCBI Taxonomy" id="3101447"/>
    <lineage>
        <taxon>Archaea</taxon>
        <taxon>Candidatus Iainarchaeota</taxon>
        <taxon>Candidatus Iainarchaeia</taxon>
        <taxon>Candidatus Iainarchaeales</taxon>
        <taxon>Candidatus Iainarchaeaceae</taxon>
        <taxon>Candidatus Iainarchaeum</taxon>
    </lineage>
</organism>
<dbReference type="AlphaFoldDB" id="A0A7J4IZY2"/>
<reference evidence="2" key="1">
    <citation type="journal article" date="2020" name="bioRxiv">
        <title>A rank-normalized archaeal taxonomy based on genome phylogeny resolves widespread incomplete and uneven classifications.</title>
        <authorList>
            <person name="Rinke C."/>
            <person name="Chuvochina M."/>
            <person name="Mussig A.J."/>
            <person name="Chaumeil P.-A."/>
            <person name="Waite D.W."/>
            <person name="Whitman W.B."/>
            <person name="Parks D.H."/>
            <person name="Hugenholtz P."/>
        </authorList>
    </citation>
    <scope>NUCLEOTIDE SEQUENCE [LARGE SCALE GENOMIC DNA]</scope>
</reference>
<name>A0A7J4IZY2_9ARCH</name>
<protein>
    <submittedName>
        <fullName evidence="1">Uncharacterized protein</fullName>
    </submittedName>
</protein>
<evidence type="ECO:0000313" key="2">
    <source>
        <dbReference type="Proteomes" id="UP000565078"/>
    </source>
</evidence>
<dbReference type="EMBL" id="DUGC01000116">
    <property type="protein sequence ID" value="HIH10464.1"/>
    <property type="molecule type" value="Genomic_DNA"/>
</dbReference>
<dbReference type="Proteomes" id="UP000565078">
    <property type="component" value="Unassembled WGS sequence"/>
</dbReference>
<gene>
    <name evidence="1" type="ORF">HA254_07410</name>
</gene>